<evidence type="ECO:0000256" key="2">
    <source>
        <dbReference type="SAM" id="MobiDB-lite"/>
    </source>
</evidence>
<proteinExistence type="predicted"/>
<dbReference type="Proteomes" id="UP000325081">
    <property type="component" value="Unassembled WGS sequence"/>
</dbReference>
<reference evidence="4" key="1">
    <citation type="journal article" date="2019" name="Curr. Biol.">
        <title>Genome Sequence of Striga asiatica Provides Insight into the Evolution of Plant Parasitism.</title>
        <authorList>
            <person name="Yoshida S."/>
            <person name="Kim S."/>
            <person name="Wafula E.K."/>
            <person name="Tanskanen J."/>
            <person name="Kim Y.M."/>
            <person name="Honaas L."/>
            <person name="Yang Z."/>
            <person name="Spallek T."/>
            <person name="Conn C.E."/>
            <person name="Ichihashi Y."/>
            <person name="Cheong K."/>
            <person name="Cui S."/>
            <person name="Der J.P."/>
            <person name="Gundlach H."/>
            <person name="Jiao Y."/>
            <person name="Hori C."/>
            <person name="Ishida J.K."/>
            <person name="Kasahara H."/>
            <person name="Kiba T."/>
            <person name="Kim M.S."/>
            <person name="Koo N."/>
            <person name="Laohavisit A."/>
            <person name="Lee Y.H."/>
            <person name="Lumba S."/>
            <person name="McCourt P."/>
            <person name="Mortimer J.C."/>
            <person name="Mutuku J.M."/>
            <person name="Nomura T."/>
            <person name="Sasaki-Sekimoto Y."/>
            <person name="Seto Y."/>
            <person name="Wang Y."/>
            <person name="Wakatake T."/>
            <person name="Sakakibara H."/>
            <person name="Demura T."/>
            <person name="Yamaguchi S."/>
            <person name="Yoneyama K."/>
            <person name="Manabe R.I."/>
            <person name="Nelson D.C."/>
            <person name="Schulman A.H."/>
            <person name="Timko M.P."/>
            <person name="dePamphilis C.W."/>
            <person name="Choi D."/>
            <person name="Shirasu K."/>
        </authorList>
    </citation>
    <scope>NUCLEOTIDE SEQUENCE [LARGE SCALE GENOMIC DNA]</scope>
    <source>
        <strain evidence="4">cv. UVA1</strain>
    </source>
</reference>
<feature type="region of interest" description="Disordered" evidence="2">
    <location>
        <begin position="1"/>
        <end position="21"/>
    </location>
</feature>
<evidence type="ECO:0000256" key="1">
    <source>
        <dbReference type="SAM" id="Coils"/>
    </source>
</evidence>
<dbReference type="AlphaFoldDB" id="A0A5A7R296"/>
<gene>
    <name evidence="3" type="ORF">STAS_29281</name>
</gene>
<evidence type="ECO:0000313" key="3">
    <source>
        <dbReference type="EMBL" id="GER51863.1"/>
    </source>
</evidence>
<dbReference type="OrthoDB" id="683848at2759"/>
<dbReference type="EMBL" id="BKCP01009959">
    <property type="protein sequence ID" value="GER51863.1"/>
    <property type="molecule type" value="Genomic_DNA"/>
</dbReference>
<accession>A0A5A7R296</accession>
<keyword evidence="4" id="KW-1185">Reference proteome</keyword>
<sequence>MEKSVEKSEWRGPGAATRGLPRCGGRLLHSVRHGRGAVDGVVAREAGHRRGTEVFTARRWELLFEQENEALEVLVKSSFLAEVQRWVLRAEASLREKEEENDILRQRVQQYEDLL</sequence>
<organism evidence="3 4">
    <name type="scientific">Striga asiatica</name>
    <name type="common">Asiatic witchweed</name>
    <name type="synonym">Buchnera asiatica</name>
    <dbReference type="NCBI Taxonomy" id="4170"/>
    <lineage>
        <taxon>Eukaryota</taxon>
        <taxon>Viridiplantae</taxon>
        <taxon>Streptophyta</taxon>
        <taxon>Embryophyta</taxon>
        <taxon>Tracheophyta</taxon>
        <taxon>Spermatophyta</taxon>
        <taxon>Magnoliopsida</taxon>
        <taxon>eudicotyledons</taxon>
        <taxon>Gunneridae</taxon>
        <taxon>Pentapetalae</taxon>
        <taxon>asterids</taxon>
        <taxon>lamiids</taxon>
        <taxon>Lamiales</taxon>
        <taxon>Orobanchaceae</taxon>
        <taxon>Buchnereae</taxon>
        <taxon>Striga</taxon>
    </lineage>
</organism>
<comment type="caution">
    <text evidence="3">The sequence shown here is derived from an EMBL/GenBank/DDBJ whole genome shotgun (WGS) entry which is preliminary data.</text>
</comment>
<feature type="coiled-coil region" evidence="1">
    <location>
        <begin position="87"/>
        <end position="114"/>
    </location>
</feature>
<evidence type="ECO:0000313" key="4">
    <source>
        <dbReference type="Proteomes" id="UP000325081"/>
    </source>
</evidence>
<keyword evidence="1" id="KW-0175">Coiled coil</keyword>
<name>A0A5A7R296_STRAF</name>
<feature type="compositionally biased region" description="Basic and acidic residues" evidence="2">
    <location>
        <begin position="1"/>
        <end position="10"/>
    </location>
</feature>
<protein>
    <submittedName>
        <fullName evidence="3">Myosin-related family protein</fullName>
    </submittedName>
</protein>